<dbReference type="WBParaSite" id="JU765_v2.g18172.t2">
    <property type="protein sequence ID" value="JU765_v2.g18172.t2"/>
    <property type="gene ID" value="JU765_v2.g18172"/>
</dbReference>
<reference evidence="2" key="1">
    <citation type="submission" date="2022-11" db="UniProtKB">
        <authorList>
            <consortium name="WormBaseParasite"/>
        </authorList>
    </citation>
    <scope>IDENTIFICATION</scope>
</reference>
<accession>A0AC34QPD9</accession>
<evidence type="ECO:0000313" key="1">
    <source>
        <dbReference type="Proteomes" id="UP000887576"/>
    </source>
</evidence>
<dbReference type="Proteomes" id="UP000887576">
    <property type="component" value="Unplaced"/>
</dbReference>
<protein>
    <submittedName>
        <fullName evidence="2">O-phosphoseryl-tRNA(Sec) selenium transferase</fullName>
    </submittedName>
</protein>
<proteinExistence type="predicted"/>
<organism evidence="1 2">
    <name type="scientific">Panagrolaimus sp. JU765</name>
    <dbReference type="NCBI Taxonomy" id="591449"/>
    <lineage>
        <taxon>Eukaryota</taxon>
        <taxon>Metazoa</taxon>
        <taxon>Ecdysozoa</taxon>
        <taxon>Nematoda</taxon>
        <taxon>Chromadorea</taxon>
        <taxon>Rhabditida</taxon>
        <taxon>Tylenchina</taxon>
        <taxon>Panagrolaimomorpha</taxon>
        <taxon>Panagrolaimoidea</taxon>
        <taxon>Panagrolaimidae</taxon>
        <taxon>Panagrolaimus</taxon>
    </lineage>
</organism>
<sequence>MLSKEQLSTVRNASKRSLNVIDELLMKEKIPVNGWSDGLLTQFMEALSSADSNNREDGIGAGEREGRVASDLVRRLHFGMTHGIGRSGNIAECQPKALGSSALNSIANNFALEALQLLGNIAECQPKALGSSVLNSIANNFALEALQLLGLNHCKKAILLPVCTGMALTLSLLTLKQMKPTATRVVWHRIDQKSCFKSIIAAGLVPMIVQPKVVQENDRFELILDEEHLEDSVKFCSDEDILCVLTTTSCFAPRCPDNLESASKFAAKHGCFHLVNNAYGLQSAFIAAELERCLKSGKVDLFVQSTDKNFLTPVGGSIVASSNKELVKSLGKLYPGRASAVPSRDFVLTMLHFVKNGLLKIMEERKAVNECLLRKMMILAKEFGENTWQSTGNEISIAMSLKNLSSAEQKHFGGILYSKYKVTGARVVSSTTDVSTIAGYEFINFGSHTNFQHDGYLTVASGVGMTFDEIDKLIDRLSEILTEMRNISKKSGV</sequence>
<evidence type="ECO:0000313" key="2">
    <source>
        <dbReference type="WBParaSite" id="JU765_v2.g18172.t2"/>
    </source>
</evidence>
<name>A0AC34QPD9_9BILA</name>